<feature type="transmembrane region" description="Helical" evidence="1">
    <location>
        <begin position="179"/>
        <end position="196"/>
    </location>
</feature>
<dbReference type="EMBL" id="LT906446">
    <property type="protein sequence ID" value="SNU95237.1"/>
    <property type="molecule type" value="Genomic_DNA"/>
</dbReference>
<feature type="transmembrane region" description="Helical" evidence="1">
    <location>
        <begin position="73"/>
        <end position="90"/>
    </location>
</feature>
<feature type="transmembrane region" description="Helical" evidence="1">
    <location>
        <begin position="96"/>
        <end position="114"/>
    </location>
</feature>
<evidence type="ECO:0000256" key="1">
    <source>
        <dbReference type="SAM" id="Phobius"/>
    </source>
</evidence>
<evidence type="ECO:0000313" key="3">
    <source>
        <dbReference type="EMBL" id="SNU95237.1"/>
    </source>
</evidence>
<sequence>MYKKRYELLDTLRGFSLLNMIGYHFIWDLIYIFSVIDNTLPNLFYIWQQFICISFIFISGFCWQLSHNHIKRGALIFICGLSISLVTYIFTPKNTIIFGILTFLGSATLIIILLHKILSHLKPLTGFLLSSFFFIFFRQITRGYIGFPFYKIQLPDKIYTNHFTAYLGFPHDDFTSADYFPILPWIFLFISGYYAYQYCCNHKLLSYFEKKLSPFLNYLGKKSLIIYLLHQPIIYSLLNIAL</sequence>
<keyword evidence="4" id="KW-1185">Reference proteome</keyword>
<dbReference type="GeneID" id="99991538"/>
<dbReference type="RefSeq" id="WP_071601695.1">
    <property type="nucleotide sequence ID" value="NZ_LT906446.1"/>
</dbReference>
<dbReference type="Proteomes" id="UP000215383">
    <property type="component" value="Chromosome 1"/>
</dbReference>
<feature type="transmembrane region" description="Helical" evidence="1">
    <location>
        <begin position="45"/>
        <end position="66"/>
    </location>
</feature>
<protein>
    <submittedName>
        <fullName evidence="3">Predicted membrane protein</fullName>
    </submittedName>
</protein>
<dbReference type="AlphaFoldDB" id="A0A239TBX8"/>
<evidence type="ECO:0000313" key="4">
    <source>
        <dbReference type="Proteomes" id="UP000215383"/>
    </source>
</evidence>
<feature type="domain" description="Heparan-alpha-glucosaminide N-acetyltransferase catalytic" evidence="2">
    <location>
        <begin position="5"/>
        <end position="232"/>
    </location>
</feature>
<dbReference type="InterPro" id="IPR012429">
    <property type="entry name" value="HGSNAT_cat"/>
</dbReference>
<gene>
    <name evidence="3" type="ORF">SAMEA4364220_00352</name>
</gene>
<organism evidence="3 4">
    <name type="scientific">Megamonas hypermegale</name>
    <dbReference type="NCBI Taxonomy" id="158847"/>
    <lineage>
        <taxon>Bacteria</taxon>
        <taxon>Bacillati</taxon>
        <taxon>Bacillota</taxon>
        <taxon>Negativicutes</taxon>
        <taxon>Selenomonadales</taxon>
        <taxon>Selenomonadaceae</taxon>
        <taxon>Megamonas</taxon>
    </lineage>
</organism>
<name>A0A239TBX8_9FIRM</name>
<feature type="transmembrane region" description="Helical" evidence="1">
    <location>
        <begin position="12"/>
        <end position="33"/>
    </location>
</feature>
<keyword evidence="1" id="KW-0812">Transmembrane</keyword>
<evidence type="ECO:0000259" key="2">
    <source>
        <dbReference type="Pfam" id="PF07786"/>
    </source>
</evidence>
<dbReference type="Pfam" id="PF07786">
    <property type="entry name" value="HGSNAT_cat"/>
    <property type="match status" value="1"/>
</dbReference>
<keyword evidence="1" id="KW-0472">Membrane</keyword>
<accession>A0A239TBX8</accession>
<keyword evidence="1" id="KW-1133">Transmembrane helix</keyword>
<reference evidence="3 4" key="1">
    <citation type="submission" date="2017-06" db="EMBL/GenBank/DDBJ databases">
        <authorList>
            <consortium name="Pathogen Informatics"/>
        </authorList>
    </citation>
    <scope>NUCLEOTIDE SEQUENCE [LARGE SCALE GENOMIC DNA]</scope>
    <source>
        <strain evidence="3 4">NCTC10570</strain>
    </source>
</reference>
<proteinExistence type="predicted"/>
<feature type="transmembrane region" description="Helical" evidence="1">
    <location>
        <begin position="126"/>
        <end position="145"/>
    </location>
</feature>